<gene>
    <name evidence="2" type="ORF">AN484_11910</name>
</gene>
<reference evidence="2 3" key="1">
    <citation type="submission" date="2015-09" db="EMBL/GenBank/DDBJ databases">
        <title>Aphanizomenon flos-aquae WA102.</title>
        <authorList>
            <person name="Driscoll C."/>
        </authorList>
    </citation>
    <scope>NUCLEOTIDE SEQUENCE [LARGE SCALE GENOMIC DNA]</scope>
    <source>
        <strain evidence="2">WA102</strain>
    </source>
</reference>
<evidence type="ECO:0000313" key="3">
    <source>
        <dbReference type="Proteomes" id="UP000092093"/>
    </source>
</evidence>
<sequence>MNNPFDLDNYVRQLHFADANHDHKISIQQTAVVNRRRAKGVEPSSPYSAKGRDSEPEKFSIAMPKLAKYDKNAARRQRTKDKLESTIKKNASGVSRGGQIKVRGASATAITNEGSV</sequence>
<dbReference type="EMBL" id="LJOW01000051">
    <property type="protein sequence ID" value="OBQ43518.1"/>
    <property type="molecule type" value="Genomic_DNA"/>
</dbReference>
<organism evidence="2 3">
    <name type="scientific">Aphanizomenon flos-aquae WA102</name>
    <dbReference type="NCBI Taxonomy" id="1710896"/>
    <lineage>
        <taxon>Bacteria</taxon>
        <taxon>Bacillati</taxon>
        <taxon>Cyanobacteriota</taxon>
        <taxon>Cyanophyceae</taxon>
        <taxon>Nostocales</taxon>
        <taxon>Aphanizomenonaceae</taxon>
        <taxon>Aphanizomenon</taxon>
    </lineage>
</organism>
<name>A0A1B7X2C4_APHFL</name>
<evidence type="ECO:0000256" key="1">
    <source>
        <dbReference type="SAM" id="MobiDB-lite"/>
    </source>
</evidence>
<dbReference type="Proteomes" id="UP000092093">
    <property type="component" value="Unassembled WGS sequence"/>
</dbReference>
<comment type="caution">
    <text evidence="2">The sequence shown here is derived from an EMBL/GenBank/DDBJ whole genome shotgun (WGS) entry which is preliminary data.</text>
</comment>
<dbReference type="AlphaFoldDB" id="A0A1B7X2C4"/>
<protein>
    <submittedName>
        <fullName evidence="2">Uncharacterized protein</fullName>
    </submittedName>
</protein>
<evidence type="ECO:0000313" key="2">
    <source>
        <dbReference type="EMBL" id="OBQ43518.1"/>
    </source>
</evidence>
<proteinExistence type="predicted"/>
<feature type="region of interest" description="Disordered" evidence="1">
    <location>
        <begin position="36"/>
        <end position="116"/>
    </location>
</feature>
<accession>A0A1B7X2C4</accession>